<feature type="region of interest" description="Disordered" evidence="1">
    <location>
        <begin position="1"/>
        <end position="38"/>
    </location>
</feature>
<feature type="compositionally biased region" description="Basic residues" evidence="1">
    <location>
        <begin position="25"/>
        <end position="34"/>
    </location>
</feature>
<reference evidence="2" key="1">
    <citation type="submission" date="2022-03" db="EMBL/GenBank/DDBJ databases">
        <title>A functionally conserved STORR gene fusion in Papaver species that diverged 16.8 million years ago.</title>
        <authorList>
            <person name="Catania T."/>
        </authorList>
    </citation>
    <scope>NUCLEOTIDE SEQUENCE</scope>
    <source>
        <strain evidence="2">S-191538</strain>
    </source>
</reference>
<organism evidence="2 3">
    <name type="scientific">Papaver nudicaule</name>
    <name type="common">Iceland poppy</name>
    <dbReference type="NCBI Taxonomy" id="74823"/>
    <lineage>
        <taxon>Eukaryota</taxon>
        <taxon>Viridiplantae</taxon>
        <taxon>Streptophyta</taxon>
        <taxon>Embryophyta</taxon>
        <taxon>Tracheophyta</taxon>
        <taxon>Spermatophyta</taxon>
        <taxon>Magnoliopsida</taxon>
        <taxon>Ranunculales</taxon>
        <taxon>Papaveraceae</taxon>
        <taxon>Papaveroideae</taxon>
        <taxon>Papaver</taxon>
    </lineage>
</organism>
<sequence length="119" mass="13229">MAPLEGPEDWEEPRTTIVPPLLIRKQGRPRRNKRKAYDETISEKKARCCSRCKLPGHNETTCAGGAIGLHSRTRMITEANGHTSQAQSLQAGISDGTMSASKKPRKLLSCRLFSVCLYF</sequence>
<evidence type="ECO:0000313" key="2">
    <source>
        <dbReference type="EMBL" id="MCL7040268.1"/>
    </source>
</evidence>
<evidence type="ECO:0000313" key="3">
    <source>
        <dbReference type="Proteomes" id="UP001177140"/>
    </source>
</evidence>
<feature type="compositionally biased region" description="Acidic residues" evidence="1">
    <location>
        <begin position="1"/>
        <end position="11"/>
    </location>
</feature>
<name>A0AA41VFM1_PAPNU</name>
<evidence type="ECO:0000256" key="1">
    <source>
        <dbReference type="SAM" id="MobiDB-lite"/>
    </source>
</evidence>
<dbReference type="AlphaFoldDB" id="A0AA41VFM1"/>
<proteinExistence type="predicted"/>
<dbReference type="EMBL" id="JAJJMA010210479">
    <property type="protein sequence ID" value="MCL7040268.1"/>
    <property type="molecule type" value="Genomic_DNA"/>
</dbReference>
<keyword evidence="3" id="KW-1185">Reference proteome</keyword>
<protein>
    <submittedName>
        <fullName evidence="2">Uncharacterized protein</fullName>
    </submittedName>
</protein>
<comment type="caution">
    <text evidence="2">The sequence shown here is derived from an EMBL/GenBank/DDBJ whole genome shotgun (WGS) entry which is preliminary data.</text>
</comment>
<accession>A0AA41VFM1</accession>
<dbReference type="Proteomes" id="UP001177140">
    <property type="component" value="Unassembled WGS sequence"/>
</dbReference>
<gene>
    <name evidence="2" type="ORF">MKW94_015969</name>
</gene>